<dbReference type="EMBL" id="BMHA01000009">
    <property type="protein sequence ID" value="GGI07590.1"/>
    <property type="molecule type" value="Genomic_DNA"/>
</dbReference>
<proteinExistence type="predicted"/>
<dbReference type="AlphaFoldDB" id="A0A8J3A9I9"/>
<accession>A0A8J3A9I9</accession>
<name>A0A8J3A9I9_9ACTN</name>
<keyword evidence="2" id="KW-1185">Reference proteome</keyword>
<dbReference type="Gene3D" id="2.180.10.10">
    <property type="entry name" value="RHS repeat-associated core"/>
    <property type="match status" value="1"/>
</dbReference>
<evidence type="ECO:0008006" key="3">
    <source>
        <dbReference type="Google" id="ProtNLM"/>
    </source>
</evidence>
<reference evidence="1" key="2">
    <citation type="submission" date="2020-09" db="EMBL/GenBank/DDBJ databases">
        <authorList>
            <person name="Sun Q."/>
            <person name="Zhou Y."/>
        </authorList>
    </citation>
    <scope>NUCLEOTIDE SEQUENCE</scope>
    <source>
        <strain evidence="1">CGMCC 1.14988</strain>
    </source>
</reference>
<sequence length="160" mass="17578">MTDAAGTVGYAYNAVNLPTTITEPGGHVIRYVYKPDSDEIHEVSFPTGTTRVTQTMEYLGDGEIKEITAKRGTATLSKVAYTYTPTPKGADTTGSLRRTRVLNNGNGNETTTYGYDDAGRLERATTGQPGQSSHFYEYDRSGNRTRQLVVTNPYQETDTF</sequence>
<evidence type="ECO:0000313" key="1">
    <source>
        <dbReference type="EMBL" id="GGI07590.1"/>
    </source>
</evidence>
<gene>
    <name evidence="1" type="ORF">GCM10011354_24850</name>
</gene>
<protein>
    <recommendedName>
        <fullName evidence="3">YD repeat-containing protein</fullName>
    </recommendedName>
</protein>
<reference evidence="1" key="1">
    <citation type="journal article" date="2014" name="Int. J. Syst. Evol. Microbiol.">
        <title>Complete genome sequence of Corynebacterium casei LMG S-19264T (=DSM 44701T), isolated from a smear-ripened cheese.</title>
        <authorList>
            <consortium name="US DOE Joint Genome Institute (JGI-PGF)"/>
            <person name="Walter F."/>
            <person name="Albersmeier A."/>
            <person name="Kalinowski J."/>
            <person name="Ruckert C."/>
        </authorList>
    </citation>
    <scope>NUCLEOTIDE SEQUENCE</scope>
    <source>
        <strain evidence="1">CGMCC 1.14988</strain>
    </source>
</reference>
<organism evidence="1 2">
    <name type="scientific">Egicoccus halophilus</name>
    <dbReference type="NCBI Taxonomy" id="1670830"/>
    <lineage>
        <taxon>Bacteria</taxon>
        <taxon>Bacillati</taxon>
        <taxon>Actinomycetota</taxon>
        <taxon>Nitriliruptoria</taxon>
        <taxon>Egicoccales</taxon>
        <taxon>Egicoccaceae</taxon>
        <taxon>Egicoccus</taxon>
    </lineage>
</organism>
<evidence type="ECO:0000313" key="2">
    <source>
        <dbReference type="Proteomes" id="UP000650511"/>
    </source>
</evidence>
<dbReference type="Proteomes" id="UP000650511">
    <property type="component" value="Unassembled WGS sequence"/>
</dbReference>
<comment type="caution">
    <text evidence="1">The sequence shown here is derived from an EMBL/GenBank/DDBJ whole genome shotgun (WGS) entry which is preliminary data.</text>
</comment>